<proteinExistence type="predicted"/>
<dbReference type="Gene3D" id="2.40.70.10">
    <property type="entry name" value="Acid Proteases"/>
    <property type="match status" value="1"/>
</dbReference>
<feature type="region of interest" description="Disordered" evidence="1">
    <location>
        <begin position="435"/>
        <end position="454"/>
    </location>
</feature>
<dbReference type="CDD" id="cd00303">
    <property type="entry name" value="retropepsin_like"/>
    <property type="match status" value="1"/>
</dbReference>
<accession>A0ABM3AC19</accession>
<sequence>MANQALKQLAAPNLATQPPSITYPALDRPLKLNSGFLNLLPKFNGLPGEDPYRYINEFLITCSTMQPDGIEEEQIKLRAFPFSLQGLAKDWLYYMPPGSFTTWTGLHKAFHEKYFPALRIGSIRKEICGIKQLVGLTPQDRGMIDAASGGALLDKTPEQAQNLIANMAQNTQQFGLKRSDLGKRMDEGQSSMIEAQLANLTAMVSKLMTGGNAKASLCGICCLEGHTTDMCPTLQEGEANAVFPNQRRYDPYSATYNEGWRDHPNLRYQNRATPLGFEQQNSRQYNLSQQQPSHQNLSAETKTHAMLEQMMKMMADQKKETDGRFQSLESAVNNRLPSQPVANLRDNVSAITLRSGKELRSILKKVQNNNEEGKTEVRKVRFSDIEEENSALPKANLQLSHVAPKEVGKSRLQQSTASHDATNYKQELRVPELRAQAGQNENNQPRSYLPKAPFPKRLRKEKLDDVNAEILETFRDLKLDRVMLDLGASINVMPRSIYDKVQLGALKDTGLIIQLTDRSNAYPDGVLENVLVQVNELVFPADFYILDMGASDNSVDVPFLLGRPFLKTARTKIDVHKGNLTMEFDDVYELGEEDELKSVLAKSVFDIDKQEFIISDSLIDSVCALDSPKLTRFKPILPNLMVTSKQVPSLISPPRLE</sequence>
<feature type="compositionally biased region" description="Polar residues" evidence="1">
    <location>
        <begin position="437"/>
        <end position="446"/>
    </location>
</feature>
<evidence type="ECO:0008006" key="4">
    <source>
        <dbReference type="Google" id="ProtNLM"/>
    </source>
</evidence>
<keyword evidence="2" id="KW-1185">Reference proteome</keyword>
<organism evidence="2 3">
    <name type="scientific">Gossypium hirsutum</name>
    <name type="common">Upland cotton</name>
    <name type="synonym">Gossypium mexicanum</name>
    <dbReference type="NCBI Taxonomy" id="3635"/>
    <lineage>
        <taxon>Eukaryota</taxon>
        <taxon>Viridiplantae</taxon>
        <taxon>Streptophyta</taxon>
        <taxon>Embryophyta</taxon>
        <taxon>Tracheophyta</taxon>
        <taxon>Spermatophyta</taxon>
        <taxon>Magnoliopsida</taxon>
        <taxon>eudicotyledons</taxon>
        <taxon>Gunneridae</taxon>
        <taxon>Pentapetalae</taxon>
        <taxon>rosids</taxon>
        <taxon>malvids</taxon>
        <taxon>Malvales</taxon>
        <taxon>Malvaceae</taxon>
        <taxon>Malvoideae</taxon>
        <taxon>Gossypium</taxon>
    </lineage>
</organism>
<dbReference type="PANTHER" id="PTHR33067">
    <property type="entry name" value="RNA-DIRECTED DNA POLYMERASE-RELATED"/>
    <property type="match status" value="1"/>
</dbReference>
<reference evidence="2" key="1">
    <citation type="journal article" date="2020" name="Nat. Genet.">
        <title>Genomic diversifications of five Gossypium allopolyploid species and their impact on cotton improvement.</title>
        <authorList>
            <person name="Chen Z.J."/>
            <person name="Sreedasyam A."/>
            <person name="Ando A."/>
            <person name="Song Q."/>
            <person name="De Santiago L.M."/>
            <person name="Hulse-Kemp A.M."/>
            <person name="Ding M."/>
            <person name="Ye W."/>
            <person name="Kirkbride R.C."/>
            <person name="Jenkins J."/>
            <person name="Plott C."/>
            <person name="Lovell J."/>
            <person name="Lin Y.M."/>
            <person name="Vaughn R."/>
            <person name="Liu B."/>
            <person name="Simpson S."/>
            <person name="Scheffler B.E."/>
            <person name="Wen L."/>
            <person name="Saski C.A."/>
            <person name="Grover C.E."/>
            <person name="Hu G."/>
            <person name="Conover J.L."/>
            <person name="Carlson J.W."/>
            <person name="Shu S."/>
            <person name="Boston L.B."/>
            <person name="Williams M."/>
            <person name="Peterson D.G."/>
            <person name="McGee K."/>
            <person name="Jones D.C."/>
            <person name="Wendel J.F."/>
            <person name="Stelly D.M."/>
            <person name="Grimwood J."/>
            <person name="Schmutz J."/>
        </authorList>
    </citation>
    <scope>NUCLEOTIDE SEQUENCE [LARGE SCALE GENOMIC DNA]</scope>
    <source>
        <strain evidence="2">cv. TM-1</strain>
    </source>
</reference>
<dbReference type="InterPro" id="IPR021109">
    <property type="entry name" value="Peptidase_aspartic_dom_sf"/>
</dbReference>
<dbReference type="Proteomes" id="UP000818029">
    <property type="component" value="Chromosome D06"/>
</dbReference>
<name>A0ABM3AC19_GOSHI</name>
<evidence type="ECO:0000313" key="2">
    <source>
        <dbReference type="Proteomes" id="UP000818029"/>
    </source>
</evidence>
<dbReference type="PANTHER" id="PTHR33067:SF15">
    <property type="entry name" value="RNA-DIRECTED DNA POLYMERASE"/>
    <property type="match status" value="1"/>
</dbReference>
<protein>
    <recommendedName>
        <fullName evidence="4">Retrotransposon gag domain-containing protein</fullName>
    </recommendedName>
</protein>
<dbReference type="GeneID" id="121218728"/>
<evidence type="ECO:0000313" key="3">
    <source>
        <dbReference type="RefSeq" id="XP_040952357.1"/>
    </source>
</evidence>
<gene>
    <name evidence="3" type="primary">LOC121218728</name>
</gene>
<evidence type="ECO:0000256" key="1">
    <source>
        <dbReference type="SAM" id="MobiDB-lite"/>
    </source>
</evidence>
<reference evidence="3" key="2">
    <citation type="submission" date="2025-08" db="UniProtKB">
        <authorList>
            <consortium name="RefSeq"/>
        </authorList>
    </citation>
    <scope>IDENTIFICATION</scope>
</reference>
<dbReference type="RefSeq" id="XP_040952357.1">
    <property type="nucleotide sequence ID" value="XM_041096423.1"/>
</dbReference>